<dbReference type="Proteomes" id="UP001562065">
    <property type="component" value="Unassembled WGS sequence"/>
</dbReference>
<dbReference type="InterPro" id="IPR051159">
    <property type="entry name" value="Hexapeptide_acetyltransf"/>
</dbReference>
<evidence type="ECO:0000313" key="5">
    <source>
        <dbReference type="EMBL" id="MEY1660620.1"/>
    </source>
</evidence>
<keyword evidence="6" id="KW-1185">Reference proteome</keyword>
<dbReference type="PANTHER" id="PTHR23416">
    <property type="entry name" value="SIALIC ACID SYNTHASE-RELATED"/>
    <property type="match status" value="1"/>
</dbReference>
<proteinExistence type="inferred from homology"/>
<dbReference type="CDD" id="cd04647">
    <property type="entry name" value="LbH_MAT_like"/>
    <property type="match status" value="1"/>
</dbReference>
<accession>A0ABV4ACP9</accession>
<organism evidence="5 6">
    <name type="scientific">Isoalcanivorax beigongshangi</name>
    <dbReference type="NCBI Taxonomy" id="3238810"/>
    <lineage>
        <taxon>Bacteria</taxon>
        <taxon>Pseudomonadati</taxon>
        <taxon>Pseudomonadota</taxon>
        <taxon>Gammaproteobacteria</taxon>
        <taxon>Oceanospirillales</taxon>
        <taxon>Alcanivoracaceae</taxon>
        <taxon>Isoalcanivorax</taxon>
    </lineage>
</organism>
<comment type="similarity">
    <text evidence="1">Belongs to the transferase hexapeptide repeat family.</text>
</comment>
<gene>
    <name evidence="5" type="ORF">AB5I84_00490</name>
</gene>
<evidence type="ECO:0000256" key="4">
    <source>
        <dbReference type="ARBA" id="ARBA00023315"/>
    </source>
</evidence>
<dbReference type="EMBL" id="JBGCUO010000001">
    <property type="protein sequence ID" value="MEY1660620.1"/>
    <property type="molecule type" value="Genomic_DNA"/>
</dbReference>
<dbReference type="SUPFAM" id="SSF51161">
    <property type="entry name" value="Trimeric LpxA-like enzymes"/>
    <property type="match status" value="1"/>
</dbReference>
<dbReference type="InterPro" id="IPR001451">
    <property type="entry name" value="Hexapep"/>
</dbReference>
<evidence type="ECO:0000313" key="6">
    <source>
        <dbReference type="Proteomes" id="UP001562065"/>
    </source>
</evidence>
<dbReference type="PROSITE" id="PS00101">
    <property type="entry name" value="HEXAPEP_TRANSFERASES"/>
    <property type="match status" value="1"/>
</dbReference>
<dbReference type="RefSeq" id="WP_369453867.1">
    <property type="nucleotide sequence ID" value="NZ_JBGCUO010000001.1"/>
</dbReference>
<name>A0ABV4ACP9_9GAMM</name>
<dbReference type="InterPro" id="IPR011004">
    <property type="entry name" value="Trimer_LpxA-like_sf"/>
</dbReference>
<dbReference type="Gene3D" id="2.160.10.10">
    <property type="entry name" value="Hexapeptide repeat proteins"/>
    <property type="match status" value="1"/>
</dbReference>
<evidence type="ECO:0000256" key="1">
    <source>
        <dbReference type="ARBA" id="ARBA00007274"/>
    </source>
</evidence>
<dbReference type="PANTHER" id="PTHR23416:SF23">
    <property type="entry name" value="ACETYLTRANSFERASE C18B11.09C-RELATED"/>
    <property type="match status" value="1"/>
</dbReference>
<dbReference type="Pfam" id="PF00132">
    <property type="entry name" value="Hexapep"/>
    <property type="match status" value="1"/>
</dbReference>
<evidence type="ECO:0000256" key="3">
    <source>
        <dbReference type="ARBA" id="ARBA00022737"/>
    </source>
</evidence>
<dbReference type="Pfam" id="PF14602">
    <property type="entry name" value="Hexapep_2"/>
    <property type="match status" value="1"/>
</dbReference>
<evidence type="ECO:0000256" key="2">
    <source>
        <dbReference type="ARBA" id="ARBA00022679"/>
    </source>
</evidence>
<keyword evidence="2" id="KW-0808">Transferase</keyword>
<reference evidence="5 6" key="1">
    <citation type="submission" date="2024-07" db="EMBL/GenBank/DDBJ databases">
        <authorList>
            <person name="Ren Q."/>
        </authorList>
    </citation>
    <scope>NUCLEOTIDE SEQUENCE [LARGE SCALE GENOMIC DNA]</scope>
    <source>
        <strain evidence="5 6">REN37</strain>
    </source>
</reference>
<keyword evidence="4" id="KW-0012">Acyltransferase</keyword>
<dbReference type="InterPro" id="IPR018357">
    <property type="entry name" value="Hexapep_transf_CS"/>
</dbReference>
<comment type="caution">
    <text evidence="5">The sequence shown here is derived from an EMBL/GenBank/DDBJ whole genome shotgun (WGS) entry which is preliminary data.</text>
</comment>
<protein>
    <submittedName>
        <fullName evidence="5">DapH/DapD/GlmU-related protein</fullName>
    </submittedName>
</protein>
<sequence length="202" mass="21572">MSDDDRYRAQHQRRLAYMPWLYARLKARHRAWAEPWQAALQAELAAMETVRFGRDCFIAPDAQLFAEPGRDIVLGDGCLIAAGSFLHGPIRLGHGVSINHGCSLDGGAAGIHIGDHTRIAARCTLFAFNHGLDGDRLISEQPVSSRGIRIGRDVWIGAGVGIVDGVTIGDGAVVGMGAVVTHEVPAGVIVAGNPARPIGQRR</sequence>
<keyword evidence="3" id="KW-0677">Repeat</keyword>